<keyword evidence="1" id="KW-1133">Transmembrane helix</keyword>
<feature type="transmembrane region" description="Helical" evidence="1">
    <location>
        <begin position="47"/>
        <end position="68"/>
    </location>
</feature>
<dbReference type="AlphaFoldDB" id="A0A382P0Q6"/>
<dbReference type="EMBL" id="UINC01103727">
    <property type="protein sequence ID" value="SVC66328.1"/>
    <property type="molecule type" value="Genomic_DNA"/>
</dbReference>
<organism evidence="2">
    <name type="scientific">marine metagenome</name>
    <dbReference type="NCBI Taxonomy" id="408172"/>
    <lineage>
        <taxon>unclassified sequences</taxon>
        <taxon>metagenomes</taxon>
        <taxon>ecological metagenomes</taxon>
    </lineage>
</organism>
<sequence>MSKRNRKRKRIKNDSNTFFKEYNFELLVLGLFTLGFFLLWEKWNIKALVWGGITSTALFVITFLRNVSVRIGSLLSGVETSDLIGIILILIAVILVLNRARLRTIERHPNLVSCPKCDSGLRRVHRKTKHKIQSWFYL</sequence>
<name>A0A382P0Q6_9ZZZZ</name>
<feature type="non-terminal residue" evidence="2">
    <location>
        <position position="138"/>
    </location>
</feature>
<evidence type="ECO:0000313" key="2">
    <source>
        <dbReference type="EMBL" id="SVC66328.1"/>
    </source>
</evidence>
<gene>
    <name evidence="2" type="ORF">METZ01_LOCUS319182</name>
</gene>
<accession>A0A382P0Q6</accession>
<keyword evidence="1" id="KW-0472">Membrane</keyword>
<evidence type="ECO:0000256" key="1">
    <source>
        <dbReference type="SAM" id="Phobius"/>
    </source>
</evidence>
<feature type="transmembrane region" description="Helical" evidence="1">
    <location>
        <begin position="22"/>
        <end position="40"/>
    </location>
</feature>
<feature type="transmembrane region" description="Helical" evidence="1">
    <location>
        <begin position="80"/>
        <end position="97"/>
    </location>
</feature>
<protein>
    <submittedName>
        <fullName evidence="2">Uncharacterized protein</fullName>
    </submittedName>
</protein>
<reference evidence="2" key="1">
    <citation type="submission" date="2018-05" db="EMBL/GenBank/DDBJ databases">
        <authorList>
            <person name="Lanie J.A."/>
            <person name="Ng W.-L."/>
            <person name="Kazmierczak K.M."/>
            <person name="Andrzejewski T.M."/>
            <person name="Davidsen T.M."/>
            <person name="Wayne K.J."/>
            <person name="Tettelin H."/>
            <person name="Glass J.I."/>
            <person name="Rusch D."/>
            <person name="Podicherti R."/>
            <person name="Tsui H.-C.T."/>
            <person name="Winkler M.E."/>
        </authorList>
    </citation>
    <scope>NUCLEOTIDE SEQUENCE</scope>
</reference>
<keyword evidence="1" id="KW-0812">Transmembrane</keyword>
<proteinExistence type="predicted"/>